<dbReference type="Gene3D" id="1.10.287.470">
    <property type="entry name" value="Helix hairpin bin"/>
    <property type="match status" value="1"/>
</dbReference>
<gene>
    <name evidence="5" type="ORF">ALO43_04722</name>
</gene>
<dbReference type="Gene3D" id="2.40.50.100">
    <property type="match status" value="1"/>
</dbReference>
<organism evidence="5 6">
    <name type="scientific">Pseudomonas tremae</name>
    <dbReference type="NCBI Taxonomy" id="200454"/>
    <lineage>
        <taxon>Bacteria</taxon>
        <taxon>Pseudomonadati</taxon>
        <taxon>Pseudomonadota</taxon>
        <taxon>Gammaproteobacteria</taxon>
        <taxon>Pseudomonadales</taxon>
        <taxon>Pseudomonadaceae</taxon>
        <taxon>Pseudomonas</taxon>
    </lineage>
</organism>
<dbReference type="Proteomes" id="UP000050523">
    <property type="component" value="Unassembled WGS sequence"/>
</dbReference>
<evidence type="ECO:0000259" key="4">
    <source>
        <dbReference type="Pfam" id="PF25917"/>
    </source>
</evidence>
<dbReference type="Pfam" id="PF25917">
    <property type="entry name" value="BSH_RND"/>
    <property type="match status" value="1"/>
</dbReference>
<name>A0AA40P2Q0_9PSED</name>
<evidence type="ECO:0000313" key="6">
    <source>
        <dbReference type="Proteomes" id="UP000050523"/>
    </source>
</evidence>
<dbReference type="PANTHER" id="PTHR30469:SF18">
    <property type="entry name" value="RESISTANCE-NODULATION-CELL DIVISION (RND) EFFLUX MEMBRANE FUSION PROTEIN-RELATED"/>
    <property type="match status" value="1"/>
</dbReference>
<reference evidence="5 6" key="1">
    <citation type="submission" date="2015-09" db="EMBL/GenBank/DDBJ databases">
        <title>Genome announcement of multiple Pseudomonas syringae strains.</title>
        <authorList>
            <person name="Thakur S."/>
            <person name="Wang P.W."/>
            <person name="Gong Y."/>
            <person name="Weir B.S."/>
            <person name="Guttman D.S."/>
        </authorList>
    </citation>
    <scope>NUCLEOTIDE SEQUENCE [LARGE SCALE GENOMIC DNA]</scope>
    <source>
        <strain evidence="5 6">ICMP9151</strain>
    </source>
</reference>
<evidence type="ECO:0000256" key="2">
    <source>
        <dbReference type="ARBA" id="ARBA00023054"/>
    </source>
</evidence>
<comment type="caution">
    <text evidence="5">The sequence shown here is derived from an EMBL/GenBank/DDBJ whole genome shotgun (WGS) entry which is preliminary data.</text>
</comment>
<feature type="chain" id="PRO_5041431898" evidence="3">
    <location>
        <begin position="30"/>
        <end position="377"/>
    </location>
</feature>
<evidence type="ECO:0000313" key="5">
    <source>
        <dbReference type="EMBL" id="KPY96471.1"/>
    </source>
</evidence>
<dbReference type="InterPro" id="IPR058625">
    <property type="entry name" value="MdtA-like_BSH"/>
</dbReference>
<keyword evidence="3" id="KW-0732">Signal</keyword>
<protein>
    <submittedName>
        <fullName evidence="5">RND family efflux transporter MFP subunit</fullName>
    </submittedName>
</protein>
<dbReference type="SUPFAM" id="SSF111369">
    <property type="entry name" value="HlyD-like secretion proteins"/>
    <property type="match status" value="1"/>
</dbReference>
<evidence type="ECO:0000256" key="3">
    <source>
        <dbReference type="SAM" id="SignalP"/>
    </source>
</evidence>
<dbReference type="PANTHER" id="PTHR30469">
    <property type="entry name" value="MULTIDRUG RESISTANCE PROTEIN MDTA"/>
    <property type="match status" value="1"/>
</dbReference>
<dbReference type="NCBIfam" id="TIGR01730">
    <property type="entry name" value="RND_mfp"/>
    <property type="match status" value="1"/>
</dbReference>
<keyword evidence="2" id="KW-0175">Coiled coil</keyword>
<comment type="similarity">
    <text evidence="1">Belongs to the membrane fusion protein (MFP) (TC 8.A.1) family.</text>
</comment>
<evidence type="ECO:0000256" key="1">
    <source>
        <dbReference type="ARBA" id="ARBA00009477"/>
    </source>
</evidence>
<dbReference type="AlphaFoldDB" id="A0AA40P2Q0"/>
<dbReference type="Gene3D" id="2.40.420.20">
    <property type="match status" value="1"/>
</dbReference>
<accession>A0AA40P2Q0</accession>
<dbReference type="EMBL" id="LJRO01000313">
    <property type="protein sequence ID" value="KPY96471.1"/>
    <property type="molecule type" value="Genomic_DNA"/>
</dbReference>
<feature type="domain" description="Multidrug resistance protein MdtA-like barrel-sandwich hybrid" evidence="4">
    <location>
        <begin position="69"/>
        <end position="203"/>
    </location>
</feature>
<dbReference type="Gene3D" id="2.40.30.170">
    <property type="match status" value="1"/>
</dbReference>
<sequence>MHVEISMLRHRFALLVLASVLPVALTACSEKPQPDPRSESPLVRVTVLKKAGATPRSFTGTVAARVQSDLGFRVSGKVLERFVDTGQTVKTGQPLMRIDPADLKLAALAQREAVTAARAQARQTADEEKRYSSLRSSGAISASNYDQIKVAADSAKARLSAAEAQAEVAFNATRYTDLLADADGIVMETLAEPGQVVSAGQVVARIAHVGPREAVIQLPENLRPALDSSAQATLFGRPGLNAATRLRQLSDVADRQTRTFEARYVLEGEMANAPLGTTITVQIPPADLSAQEWMQVPVGALHDAGKGPGVWVIQGEPAQAHWAPVLIRQMDDEQAQISTQLAPGTRIVALGAHLLHEAQAVRVIAQPTIAETQGARP</sequence>
<dbReference type="InterPro" id="IPR006143">
    <property type="entry name" value="RND_pump_MFP"/>
</dbReference>
<proteinExistence type="inferred from homology"/>
<feature type="signal peptide" evidence="3">
    <location>
        <begin position="1"/>
        <end position="29"/>
    </location>
</feature>
<dbReference type="GO" id="GO:1990281">
    <property type="term" value="C:efflux pump complex"/>
    <property type="evidence" value="ECO:0007669"/>
    <property type="project" value="TreeGrafter"/>
</dbReference>
<dbReference type="GO" id="GO:0015562">
    <property type="term" value="F:efflux transmembrane transporter activity"/>
    <property type="evidence" value="ECO:0007669"/>
    <property type="project" value="TreeGrafter"/>
</dbReference>